<comment type="caution">
    <text evidence="3">The sequence shown here is derived from an EMBL/GenBank/DDBJ whole genome shotgun (WGS) entry which is preliminary data.</text>
</comment>
<evidence type="ECO:0000256" key="1">
    <source>
        <dbReference type="SAM" id="MobiDB-lite"/>
    </source>
</evidence>
<feature type="signal peptide" evidence="2">
    <location>
        <begin position="1"/>
        <end position="34"/>
    </location>
</feature>
<feature type="compositionally biased region" description="Polar residues" evidence="1">
    <location>
        <begin position="38"/>
        <end position="47"/>
    </location>
</feature>
<dbReference type="AlphaFoldDB" id="A0A318KPQ8"/>
<name>A0A318KPQ8_9NOCA</name>
<evidence type="ECO:0000313" key="3">
    <source>
        <dbReference type="EMBL" id="PXX64325.1"/>
    </source>
</evidence>
<feature type="region of interest" description="Disordered" evidence="1">
    <location>
        <begin position="38"/>
        <end position="168"/>
    </location>
</feature>
<evidence type="ECO:0000313" key="4">
    <source>
        <dbReference type="Proteomes" id="UP000247569"/>
    </source>
</evidence>
<dbReference type="EMBL" id="QJKF01000005">
    <property type="protein sequence ID" value="PXX64325.1"/>
    <property type="molecule type" value="Genomic_DNA"/>
</dbReference>
<feature type="compositionally biased region" description="Low complexity" evidence="1">
    <location>
        <begin position="57"/>
        <end position="85"/>
    </location>
</feature>
<protein>
    <submittedName>
        <fullName evidence="3">Uncharacterized protein</fullName>
    </submittedName>
</protein>
<keyword evidence="2" id="KW-0732">Signal</keyword>
<organism evidence="3 4">
    <name type="scientific">Nocardia tenerifensis</name>
    <dbReference type="NCBI Taxonomy" id="228006"/>
    <lineage>
        <taxon>Bacteria</taxon>
        <taxon>Bacillati</taxon>
        <taxon>Actinomycetota</taxon>
        <taxon>Actinomycetes</taxon>
        <taxon>Mycobacteriales</taxon>
        <taxon>Nocardiaceae</taxon>
        <taxon>Nocardia</taxon>
    </lineage>
</organism>
<dbReference type="Proteomes" id="UP000247569">
    <property type="component" value="Unassembled WGS sequence"/>
</dbReference>
<gene>
    <name evidence="3" type="ORF">DFR70_105510</name>
</gene>
<evidence type="ECO:0000256" key="2">
    <source>
        <dbReference type="SAM" id="SignalP"/>
    </source>
</evidence>
<proteinExistence type="predicted"/>
<feature type="chain" id="PRO_5016401305" evidence="2">
    <location>
        <begin position="35"/>
        <end position="168"/>
    </location>
</feature>
<sequence>MYHFEKGTLMKILLGTAAAAGLSASLIFTGLATAETPQTGRFPTVNQPGPESPPAPGAGTQADPQGGAQAPGATYQGGQADPQGGAAQGGGQTNPQGGTAQGGQTPGASAQGGAQADQQGGAALGGLQLPPLPGGLKLPGMPGAQGAPGGTADAPSMPNLGKLFGFGG</sequence>
<reference evidence="3 4" key="1">
    <citation type="submission" date="2018-05" db="EMBL/GenBank/DDBJ databases">
        <title>Genomic Encyclopedia of Type Strains, Phase IV (KMG-IV): sequencing the most valuable type-strain genomes for metagenomic binning, comparative biology and taxonomic classification.</title>
        <authorList>
            <person name="Goeker M."/>
        </authorList>
    </citation>
    <scope>NUCLEOTIDE SEQUENCE [LARGE SCALE GENOMIC DNA]</scope>
    <source>
        <strain evidence="3 4">DSM 44704</strain>
    </source>
</reference>
<feature type="compositionally biased region" description="Low complexity" evidence="1">
    <location>
        <begin position="106"/>
        <end position="155"/>
    </location>
</feature>
<accession>A0A318KPQ8</accession>
<keyword evidence="4" id="KW-1185">Reference proteome</keyword>